<gene>
    <name evidence="1" type="ORF">DESUT3_17910</name>
</gene>
<sequence>MEKIAEVYAIARRRERRSIEFYRQAAAEVEGEAEKKLLSELADMEEAHFQQMQSWYDEAVAKLRKLRER</sequence>
<dbReference type="Gene3D" id="1.20.1260.10">
    <property type="match status" value="1"/>
</dbReference>
<dbReference type="EMBL" id="AP024355">
    <property type="protein sequence ID" value="BCR04722.1"/>
    <property type="molecule type" value="Genomic_DNA"/>
</dbReference>
<organism evidence="1 2">
    <name type="scientific">Desulfuromonas versatilis</name>
    <dbReference type="NCBI Taxonomy" id="2802975"/>
    <lineage>
        <taxon>Bacteria</taxon>
        <taxon>Pseudomonadati</taxon>
        <taxon>Thermodesulfobacteriota</taxon>
        <taxon>Desulfuromonadia</taxon>
        <taxon>Desulfuromonadales</taxon>
        <taxon>Desulfuromonadaceae</taxon>
        <taxon>Desulfuromonas</taxon>
    </lineage>
</organism>
<dbReference type="SUPFAM" id="SSF47240">
    <property type="entry name" value="Ferritin-like"/>
    <property type="match status" value="1"/>
</dbReference>
<dbReference type="Proteomes" id="UP001319827">
    <property type="component" value="Chromosome"/>
</dbReference>
<evidence type="ECO:0000313" key="1">
    <source>
        <dbReference type="EMBL" id="BCR04722.1"/>
    </source>
</evidence>
<name>A0ABM8HP68_9BACT</name>
<evidence type="ECO:0008006" key="3">
    <source>
        <dbReference type="Google" id="ProtNLM"/>
    </source>
</evidence>
<reference evidence="1 2" key="1">
    <citation type="journal article" date="2016" name="C (Basel)">
        <title>Selective Growth of and Electricity Production by Marine Exoelectrogenic Bacteria in Self-Aggregated Hydrogel of Microbially Reduced Graphene Oxide.</title>
        <authorList>
            <person name="Yoshida N."/>
            <person name="Goto Y."/>
            <person name="Miyata Y."/>
        </authorList>
    </citation>
    <scope>NUCLEOTIDE SEQUENCE [LARGE SCALE GENOMIC DNA]</scope>
    <source>
        <strain evidence="1 2">NIT-T3</strain>
    </source>
</reference>
<accession>A0ABM8HP68</accession>
<reference evidence="1 2" key="2">
    <citation type="journal article" date="2021" name="Int. J. Syst. Evol. Microbiol.">
        <title>Isolation and Polyphasic Characterization of Desulfuromonas versatilis sp. Nov., an Electrogenic Bacteria Capable of Versatile Metabolism Isolated from a Graphene Oxide-Reducing Enrichment Culture.</title>
        <authorList>
            <person name="Xie L."/>
            <person name="Yoshida N."/>
            <person name="Ishii S."/>
            <person name="Meng L."/>
        </authorList>
    </citation>
    <scope>NUCLEOTIDE SEQUENCE [LARGE SCALE GENOMIC DNA]</scope>
    <source>
        <strain evidence="1 2">NIT-T3</strain>
    </source>
</reference>
<dbReference type="InterPro" id="IPR012347">
    <property type="entry name" value="Ferritin-like"/>
</dbReference>
<keyword evidence="2" id="KW-1185">Reference proteome</keyword>
<dbReference type="InterPro" id="IPR009078">
    <property type="entry name" value="Ferritin-like_SF"/>
</dbReference>
<evidence type="ECO:0000313" key="2">
    <source>
        <dbReference type="Proteomes" id="UP001319827"/>
    </source>
</evidence>
<protein>
    <recommendedName>
        <fullName evidence="3">Rubrerythrin diiron-binding domain-containing protein</fullName>
    </recommendedName>
</protein>
<proteinExistence type="predicted"/>